<dbReference type="EMBL" id="JBHTIT010000002">
    <property type="protein sequence ID" value="MFD0951013.1"/>
    <property type="molecule type" value="Genomic_DNA"/>
</dbReference>
<reference evidence="3" key="1">
    <citation type="journal article" date="2019" name="Int. J. Syst. Evol. Microbiol.">
        <title>The Global Catalogue of Microorganisms (GCM) 10K type strain sequencing project: providing services to taxonomists for standard genome sequencing and annotation.</title>
        <authorList>
            <consortium name="The Broad Institute Genomics Platform"/>
            <consortium name="The Broad Institute Genome Sequencing Center for Infectious Disease"/>
            <person name="Wu L."/>
            <person name="Ma J."/>
        </authorList>
    </citation>
    <scope>NUCLEOTIDE SEQUENCE [LARGE SCALE GENOMIC DNA]</scope>
    <source>
        <strain evidence="3">CCUG 63419</strain>
    </source>
</reference>
<dbReference type="Proteomes" id="UP001597044">
    <property type="component" value="Unassembled WGS sequence"/>
</dbReference>
<evidence type="ECO:0000256" key="1">
    <source>
        <dbReference type="SAM" id="Phobius"/>
    </source>
</evidence>
<accession>A0ABW3HJU4</accession>
<sequence length="65" mass="7070">MWMDLLGTWSGFLSVAVILICAIGIPGAVAIALMRQVKGQIEIAHEPAGKAKARHSAWHDQRYAN</sequence>
<evidence type="ECO:0000313" key="3">
    <source>
        <dbReference type="Proteomes" id="UP001597044"/>
    </source>
</evidence>
<feature type="transmembrane region" description="Helical" evidence="1">
    <location>
        <begin position="12"/>
        <end position="33"/>
    </location>
</feature>
<keyword evidence="3" id="KW-1185">Reference proteome</keyword>
<keyword evidence="1" id="KW-0472">Membrane</keyword>
<dbReference type="RefSeq" id="WP_340675112.1">
    <property type="nucleotide sequence ID" value="NZ_JBHTIT010000002.1"/>
</dbReference>
<keyword evidence="1" id="KW-1133">Transmembrane helix</keyword>
<evidence type="ECO:0000313" key="2">
    <source>
        <dbReference type="EMBL" id="MFD0951013.1"/>
    </source>
</evidence>
<comment type="caution">
    <text evidence="2">The sequence shown here is derived from an EMBL/GenBank/DDBJ whole genome shotgun (WGS) entry which is preliminary data.</text>
</comment>
<organism evidence="2 3">
    <name type="scientific">Paraperlucidibaca wandonensis</name>
    <dbReference type="NCBI Taxonomy" id="1268273"/>
    <lineage>
        <taxon>Bacteria</taxon>
        <taxon>Pseudomonadati</taxon>
        <taxon>Pseudomonadota</taxon>
        <taxon>Gammaproteobacteria</taxon>
        <taxon>Moraxellales</taxon>
        <taxon>Moraxellaceae</taxon>
        <taxon>Paraperlucidibaca</taxon>
    </lineage>
</organism>
<gene>
    <name evidence="2" type="ORF">ACFQ0F_11575</name>
</gene>
<name>A0ABW3HJU4_9GAMM</name>
<proteinExistence type="predicted"/>
<protein>
    <submittedName>
        <fullName evidence="2">DUF3149 domain-containing protein</fullName>
    </submittedName>
</protein>
<keyword evidence="1" id="KW-0812">Transmembrane</keyword>